<evidence type="ECO:0000256" key="3">
    <source>
        <dbReference type="ARBA" id="ARBA00022679"/>
    </source>
</evidence>
<accession>A0ABS7NRL1</accession>
<dbReference type="Gene3D" id="3.40.50.150">
    <property type="entry name" value="Vaccinia Virus protein VP39"/>
    <property type="match status" value="1"/>
</dbReference>
<dbReference type="RefSeq" id="WP_068100761.1">
    <property type="nucleotide sequence ID" value="NZ_JABUKE010000001.1"/>
</dbReference>
<dbReference type="Gene3D" id="1.10.150.290">
    <property type="entry name" value="S-adenosyl-L-methionine-dependent methyltransferases"/>
    <property type="match status" value="1"/>
</dbReference>
<dbReference type="InterPro" id="IPR023506">
    <property type="entry name" value="Trans-aconitate_MeTrfase"/>
</dbReference>
<keyword evidence="3 5" id="KW-0808">Transferase</keyword>
<comment type="similarity">
    <text evidence="5">Belongs to the methyltransferase superfamily. Tam family.</text>
</comment>
<dbReference type="GO" id="GO:0030798">
    <property type="term" value="F:trans-aconitate 2-methyltransferase activity"/>
    <property type="evidence" value="ECO:0007669"/>
    <property type="project" value="UniProtKB-EC"/>
</dbReference>
<evidence type="ECO:0000256" key="4">
    <source>
        <dbReference type="ARBA" id="ARBA00022691"/>
    </source>
</evidence>
<dbReference type="InterPro" id="IPR041698">
    <property type="entry name" value="Methyltransf_25"/>
</dbReference>
<dbReference type="PANTHER" id="PTHR43861">
    <property type="entry name" value="TRANS-ACONITATE 2-METHYLTRANSFERASE-RELATED"/>
    <property type="match status" value="1"/>
</dbReference>
<gene>
    <name evidence="5" type="primary">tam</name>
    <name evidence="7" type="ORF">HQ605_02050</name>
</gene>
<reference evidence="7 8" key="1">
    <citation type="submission" date="2020-06" db="EMBL/GenBank/DDBJ databases">
        <title>Taxonomy, biology and ecology of Rhodococcus bacteria occurring in California pistachio and other woody hosts as revealed by genome sequence analyses.</title>
        <authorList>
            <person name="Gai Y."/>
            <person name="Riely B."/>
        </authorList>
    </citation>
    <scope>NUCLEOTIDE SEQUENCE [LARGE SCALE GENOMIC DNA]</scope>
    <source>
        <strain evidence="7 8">BP-284</strain>
    </source>
</reference>
<feature type="domain" description="Methyltransferase" evidence="6">
    <location>
        <begin position="33"/>
        <end position="117"/>
    </location>
</feature>
<evidence type="ECO:0000313" key="7">
    <source>
        <dbReference type="EMBL" id="MBY6319597.1"/>
    </source>
</evidence>
<comment type="subcellular location">
    <subcellularLocation>
        <location evidence="5">Cytoplasm</location>
    </subcellularLocation>
</comment>
<dbReference type="InterPro" id="IPR029063">
    <property type="entry name" value="SAM-dependent_MTases_sf"/>
</dbReference>
<dbReference type="NCBIfam" id="NF010703">
    <property type="entry name" value="PRK14103.1"/>
    <property type="match status" value="1"/>
</dbReference>
<protein>
    <recommendedName>
        <fullName evidence="5">Trans-aconitate 2-methyltransferase</fullName>
        <ecNumber evidence="5">2.1.1.144</ecNumber>
    </recommendedName>
</protein>
<dbReference type="Pfam" id="PF13649">
    <property type="entry name" value="Methyltransf_25"/>
    <property type="match status" value="1"/>
</dbReference>
<dbReference type="HAMAP" id="MF_00560">
    <property type="entry name" value="Tran_acon_Me_trans"/>
    <property type="match status" value="1"/>
</dbReference>
<evidence type="ECO:0000256" key="5">
    <source>
        <dbReference type="HAMAP-Rule" id="MF_00560"/>
    </source>
</evidence>
<comment type="function">
    <text evidence="5">Catalyzes the S-adenosylmethionine monomethyl esterification of trans-aconitate.</text>
</comment>
<keyword evidence="2 5" id="KW-0489">Methyltransferase</keyword>
<evidence type="ECO:0000256" key="1">
    <source>
        <dbReference type="ARBA" id="ARBA00022490"/>
    </source>
</evidence>
<comment type="catalytic activity">
    <reaction evidence="5">
        <text>trans-aconitate + S-adenosyl-L-methionine = (E)-3-(methoxycarbonyl)pent-2-enedioate + S-adenosyl-L-homocysteine</text>
        <dbReference type="Rhea" id="RHEA:14969"/>
        <dbReference type="ChEBI" id="CHEBI:15708"/>
        <dbReference type="ChEBI" id="CHEBI:57470"/>
        <dbReference type="ChEBI" id="CHEBI:57856"/>
        <dbReference type="ChEBI" id="CHEBI:59789"/>
        <dbReference type="EC" id="2.1.1.144"/>
    </reaction>
</comment>
<evidence type="ECO:0000259" key="6">
    <source>
        <dbReference type="Pfam" id="PF13649"/>
    </source>
</evidence>
<dbReference type="PANTHER" id="PTHR43861:SF1">
    <property type="entry name" value="TRANS-ACONITATE 2-METHYLTRANSFERASE"/>
    <property type="match status" value="1"/>
</dbReference>
<dbReference type="EMBL" id="JABUKG010000001">
    <property type="protein sequence ID" value="MBY6319597.1"/>
    <property type="molecule type" value="Genomic_DNA"/>
</dbReference>
<dbReference type="InterPro" id="IPR023149">
    <property type="entry name" value="Trans_acon_MeTrfase_C"/>
</dbReference>
<keyword evidence="4 5" id="KW-0949">S-adenosyl-L-methionine</keyword>
<sequence length="264" mass="28613">MWNPSQYLQYADHRHRPFVDLVARVDLDAPRRIVDLGCGPGNSTRLLSDRWPDAALDALDSSAEMVSAARRNGLAAEQGDVRDWTPAEDTDVVVSNALLQWVPEHRELLAAWARALPRGAVIAVQMPGNFGAPSHRALREVAGSAPWVDRLPVGLLRHDDAVDDPSDYATLLAAHGCAVDAWETTYVHRLTGTDPVLDWMRGTALTPVFDALDDDGQRAFEAELAARLREAYPAGPDGVTLFPFRRVFCVATVGAASGATDLAG</sequence>
<dbReference type="CDD" id="cd02440">
    <property type="entry name" value="AdoMet_MTases"/>
    <property type="match status" value="1"/>
</dbReference>
<proteinExistence type="inferred from homology"/>
<evidence type="ECO:0000313" key="8">
    <source>
        <dbReference type="Proteomes" id="UP001520140"/>
    </source>
</evidence>
<evidence type="ECO:0000256" key="2">
    <source>
        <dbReference type="ARBA" id="ARBA00022603"/>
    </source>
</evidence>
<dbReference type="Proteomes" id="UP001520140">
    <property type="component" value="Unassembled WGS sequence"/>
</dbReference>
<dbReference type="SUPFAM" id="SSF53335">
    <property type="entry name" value="S-adenosyl-L-methionine-dependent methyltransferases"/>
    <property type="match status" value="1"/>
</dbReference>
<dbReference type="EC" id="2.1.1.144" evidence="5"/>
<comment type="caution">
    <text evidence="7">The sequence shown here is derived from an EMBL/GenBank/DDBJ whole genome shotgun (WGS) entry which is preliminary data.</text>
</comment>
<keyword evidence="8" id="KW-1185">Reference proteome</keyword>
<organism evidence="7 8">
    <name type="scientific">Rhodococcoides kroppenstedtii</name>
    <dbReference type="NCBI Taxonomy" id="293050"/>
    <lineage>
        <taxon>Bacteria</taxon>
        <taxon>Bacillati</taxon>
        <taxon>Actinomycetota</taxon>
        <taxon>Actinomycetes</taxon>
        <taxon>Mycobacteriales</taxon>
        <taxon>Nocardiaceae</taxon>
        <taxon>Rhodococcoides</taxon>
    </lineage>
</organism>
<name>A0ABS7NRL1_9NOCA</name>
<dbReference type="GO" id="GO:0032259">
    <property type="term" value="P:methylation"/>
    <property type="evidence" value="ECO:0007669"/>
    <property type="project" value="UniProtKB-KW"/>
</dbReference>
<keyword evidence="1 5" id="KW-0963">Cytoplasm</keyword>